<evidence type="ECO:0000256" key="1">
    <source>
        <dbReference type="SAM" id="Coils"/>
    </source>
</evidence>
<keyword evidence="1" id="KW-0175">Coiled coil</keyword>
<dbReference type="EMBL" id="JAAARO010000008">
    <property type="protein sequence ID" value="KAF5743449.1"/>
    <property type="molecule type" value="Genomic_DNA"/>
</dbReference>
<dbReference type="PANTHER" id="PTHR33566:SF6">
    <property type="entry name" value="PROTEIN DEFECTIVE IN MERISTEM SILENCING 3"/>
    <property type="match status" value="1"/>
</dbReference>
<feature type="compositionally biased region" description="Acidic residues" evidence="2">
    <location>
        <begin position="1"/>
        <end position="31"/>
    </location>
</feature>
<feature type="region of interest" description="Disordered" evidence="2">
    <location>
        <begin position="1"/>
        <end position="47"/>
    </location>
</feature>
<reference evidence="3 4" key="1">
    <citation type="journal article" date="2020" name="Nat. Commun.">
        <title>Genome of Tripterygium wilfordii and identification of cytochrome P450 involved in triptolide biosynthesis.</title>
        <authorList>
            <person name="Tu L."/>
            <person name="Su P."/>
            <person name="Zhang Z."/>
            <person name="Gao L."/>
            <person name="Wang J."/>
            <person name="Hu T."/>
            <person name="Zhou J."/>
            <person name="Zhang Y."/>
            <person name="Zhao Y."/>
            <person name="Liu Y."/>
            <person name="Song Y."/>
            <person name="Tong Y."/>
            <person name="Lu Y."/>
            <person name="Yang J."/>
            <person name="Xu C."/>
            <person name="Jia M."/>
            <person name="Peters R.J."/>
            <person name="Huang L."/>
            <person name="Gao W."/>
        </authorList>
    </citation>
    <scope>NUCLEOTIDE SEQUENCE [LARGE SCALE GENOMIC DNA]</scope>
    <source>
        <strain evidence="4">cv. XIE 37</strain>
        <tissue evidence="3">Leaf</tissue>
    </source>
</reference>
<dbReference type="InParanoid" id="A0A7J7DB14"/>
<accession>A0A7J7DB14</accession>
<name>A0A7J7DB14_TRIWF</name>
<evidence type="ECO:0000313" key="3">
    <source>
        <dbReference type="EMBL" id="KAF5743449.1"/>
    </source>
</evidence>
<keyword evidence="4" id="KW-1185">Reference proteome</keyword>
<comment type="caution">
    <text evidence="3">The sequence shown here is derived from an EMBL/GenBank/DDBJ whole genome shotgun (WGS) entry which is preliminary data.</text>
</comment>
<evidence type="ECO:0000313" key="4">
    <source>
        <dbReference type="Proteomes" id="UP000593562"/>
    </source>
</evidence>
<dbReference type="PANTHER" id="PTHR33566">
    <property type="entry name" value="EN/SPM-LIKE TRANSPOSON-RELATED"/>
    <property type="match status" value="1"/>
</dbReference>
<dbReference type="AlphaFoldDB" id="A0A7J7DB14"/>
<organism evidence="3 4">
    <name type="scientific">Tripterygium wilfordii</name>
    <name type="common">Thunder God vine</name>
    <dbReference type="NCBI Taxonomy" id="458696"/>
    <lineage>
        <taxon>Eukaryota</taxon>
        <taxon>Viridiplantae</taxon>
        <taxon>Streptophyta</taxon>
        <taxon>Embryophyta</taxon>
        <taxon>Tracheophyta</taxon>
        <taxon>Spermatophyta</taxon>
        <taxon>Magnoliopsida</taxon>
        <taxon>eudicotyledons</taxon>
        <taxon>Gunneridae</taxon>
        <taxon>Pentapetalae</taxon>
        <taxon>rosids</taxon>
        <taxon>fabids</taxon>
        <taxon>Celastrales</taxon>
        <taxon>Celastraceae</taxon>
        <taxon>Tripterygium</taxon>
    </lineage>
</organism>
<protein>
    <submittedName>
        <fullName evidence="3">Protein DEFECTIVE IN MERISTEM SILENCING 3-like</fullName>
    </submittedName>
</protein>
<sequence>MDYGEQDNDGSPDTYDDQTFDGEEMDDEEQLPTDANPLSVQKSSPLMEMDKNDQSIVLRDETQNGGFSQAQSIIYSSKKRQDDLHMLGLKIKQHEDNIKFLKTQRNKLDESILDLQVILGKYHASSTFTIANEDHSAHQSEDETNQQIILHEKSAASILCQLNTRHGTLAYHLLMTRDVLGVVATLGKVDDDNLNRLFSEYLGLDTMLAIVCKTLEGVKALEVYEKDGHINKGSGLHGLGASIGRALEGRFRVISLENLRPYCGEFVADDPQRRLDLLKPKLPNGECPPGFLGFAVNMIKVEGANLFCVTTSGYGLRETLFYNLFSCLQVYRTREDMLHALPFINDGAISLDGGMVRNTGSFSLGNRVDVDVRFPKASKTSNVSESYAQTEKKMSEIKWEKEKLTEDIKREQALLANAQSSFEKQKQEFVMFLAQSSSHATQVLAYGF</sequence>
<feature type="coiled-coil region" evidence="1">
    <location>
        <begin position="387"/>
        <end position="428"/>
    </location>
</feature>
<dbReference type="FunCoup" id="A0A7J7DB14">
    <property type="interactions" value="2057"/>
</dbReference>
<evidence type="ECO:0000256" key="2">
    <source>
        <dbReference type="SAM" id="MobiDB-lite"/>
    </source>
</evidence>
<dbReference type="Proteomes" id="UP000593562">
    <property type="component" value="Unassembled WGS sequence"/>
</dbReference>
<gene>
    <name evidence="3" type="ORF">HS088_TW08G00031</name>
</gene>
<proteinExistence type="predicted"/>